<comment type="caution">
    <text evidence="2">The sequence shown here is derived from an EMBL/GenBank/DDBJ whole genome shotgun (WGS) entry which is preliminary data.</text>
</comment>
<evidence type="ECO:0000313" key="2">
    <source>
        <dbReference type="EMBL" id="GGZ78432.1"/>
    </source>
</evidence>
<accession>A0A8H9IHC8</accession>
<reference evidence="2" key="1">
    <citation type="journal article" date="2014" name="Int. J. Syst. Evol. Microbiol.">
        <title>Complete genome sequence of Corynebacterium casei LMG S-19264T (=DSM 44701T), isolated from a smear-ripened cheese.</title>
        <authorList>
            <consortium name="US DOE Joint Genome Institute (JGI-PGF)"/>
            <person name="Walter F."/>
            <person name="Albersmeier A."/>
            <person name="Kalinowski J."/>
            <person name="Ruckert C."/>
        </authorList>
    </citation>
    <scope>NUCLEOTIDE SEQUENCE</scope>
    <source>
        <strain evidence="2">KCTC 32337</strain>
    </source>
</reference>
<sequence>MTTAQHQRREVQDWLNLFEQQKQSGLPAVAFCRQQQINVQTYYTRRRDIRLQRTHYKFVHVKHEVTKIESHTEKTGGELLLQLGNAQLSASNNQGIIKAPNLILYSIIETAKANDLNEFEYVMTCLDELSQPDVNIEQLLPWQFAKL</sequence>
<dbReference type="AlphaFoldDB" id="A0A8H9IHC8"/>
<protein>
    <recommendedName>
        <fullName evidence="1">Transposase IS66 C-terminal domain-containing protein</fullName>
    </recommendedName>
</protein>
<reference evidence="2" key="2">
    <citation type="submission" date="2020-09" db="EMBL/GenBank/DDBJ databases">
        <authorList>
            <person name="Sun Q."/>
            <person name="Kim S."/>
        </authorList>
    </citation>
    <scope>NUCLEOTIDE SEQUENCE</scope>
    <source>
        <strain evidence="2">KCTC 32337</strain>
    </source>
</reference>
<dbReference type="NCBIfam" id="NF047593">
    <property type="entry name" value="IS66_ISAeme5_TnpA"/>
    <property type="match status" value="1"/>
</dbReference>
<dbReference type="InterPro" id="IPR039552">
    <property type="entry name" value="IS66_C"/>
</dbReference>
<name>A0A8H9IHC8_9ALTE</name>
<dbReference type="EMBL" id="BMZC01000014">
    <property type="protein sequence ID" value="GGZ78432.1"/>
    <property type="molecule type" value="Genomic_DNA"/>
</dbReference>
<feature type="domain" description="Transposase IS66 C-terminal" evidence="1">
    <location>
        <begin position="106"/>
        <end position="142"/>
    </location>
</feature>
<organism evidence="2 3">
    <name type="scientific">Paraglaciecola chathamensis</name>
    <dbReference type="NCBI Taxonomy" id="368405"/>
    <lineage>
        <taxon>Bacteria</taxon>
        <taxon>Pseudomonadati</taxon>
        <taxon>Pseudomonadota</taxon>
        <taxon>Gammaproteobacteria</taxon>
        <taxon>Alteromonadales</taxon>
        <taxon>Alteromonadaceae</taxon>
        <taxon>Paraglaciecola</taxon>
    </lineage>
</organism>
<gene>
    <name evidence="2" type="ORF">GCM10011274_40740</name>
</gene>
<evidence type="ECO:0000259" key="1">
    <source>
        <dbReference type="Pfam" id="PF13817"/>
    </source>
</evidence>
<dbReference type="Pfam" id="PF13817">
    <property type="entry name" value="DDE_Tnp_IS66_C"/>
    <property type="match status" value="1"/>
</dbReference>
<dbReference type="Proteomes" id="UP000622604">
    <property type="component" value="Unassembled WGS sequence"/>
</dbReference>
<proteinExistence type="predicted"/>
<evidence type="ECO:0000313" key="3">
    <source>
        <dbReference type="Proteomes" id="UP000622604"/>
    </source>
</evidence>